<dbReference type="Gene3D" id="1.20.1280.50">
    <property type="match status" value="1"/>
</dbReference>
<accession>A0A409YKE3</accession>
<dbReference type="OrthoDB" id="3365698at2759"/>
<sequence>MPGIIISRPKAPLLSKLKVALSRTKAPKDTIVVPIPAQAASVDAVSVAEREPCGPAHSLIALPSDIISVETLPTLLATSSTAVTQPEAPVTINDLPPEILAEIFHTYMFCEDESDLLDPELQGMVSVFLPNPHSAPLLFCRVCSYWREVAISTPSLWSAIAIREPFTLETVALWLQRSHSHPLSLFITLFEDASPAILERLPSLLQMLYNQMPRWKKVSVHLPTEEYMQDFLFSLLPAEDVSPAVQLEYLRFSRDYMNDPLDDYKSLVRLSSFPHPMFRRIAWGGEFNVPEFSRLPSTMWTNLHQMCFVTTTTILLHSFLEACPNIRHININVLQSVVYDGEAPHTPIIAHNLWTLNIGTVLGNIMETLDFLLTPNLQRLSFQQDGYRGQSAGFHNFLERSGCKLNCLAMVCISQNFDQAETRRMLESPIITLIPNFSLRIYEKSCAQSFPQTIISEKAGHWMNTAYAHYEAKNYSYHLGWGALDIARRFHYDYPFLVKQNESFSKWSVSLIDGPLTRG</sequence>
<dbReference type="EMBL" id="NHTK01001062">
    <property type="protein sequence ID" value="PPR03495.1"/>
    <property type="molecule type" value="Genomic_DNA"/>
</dbReference>
<evidence type="ECO:0000313" key="1">
    <source>
        <dbReference type="EMBL" id="PPR03495.1"/>
    </source>
</evidence>
<dbReference type="Proteomes" id="UP000284842">
    <property type="component" value="Unassembled WGS sequence"/>
</dbReference>
<keyword evidence="2" id="KW-1185">Reference proteome</keyword>
<dbReference type="InParanoid" id="A0A409YKE3"/>
<gene>
    <name evidence="1" type="ORF">CVT24_012672</name>
</gene>
<evidence type="ECO:0000313" key="2">
    <source>
        <dbReference type="Proteomes" id="UP000284842"/>
    </source>
</evidence>
<reference evidence="1 2" key="1">
    <citation type="journal article" date="2018" name="Evol. Lett.">
        <title>Horizontal gene cluster transfer increased hallucinogenic mushroom diversity.</title>
        <authorList>
            <person name="Reynolds H.T."/>
            <person name="Vijayakumar V."/>
            <person name="Gluck-Thaler E."/>
            <person name="Korotkin H.B."/>
            <person name="Matheny P.B."/>
            <person name="Slot J.C."/>
        </authorList>
    </citation>
    <scope>NUCLEOTIDE SEQUENCE [LARGE SCALE GENOMIC DNA]</scope>
    <source>
        <strain evidence="1 2">2629</strain>
    </source>
</reference>
<dbReference type="AlphaFoldDB" id="A0A409YKE3"/>
<dbReference type="STRING" id="181874.A0A409YKE3"/>
<proteinExistence type="predicted"/>
<protein>
    <submittedName>
        <fullName evidence="1">Uncharacterized protein</fullName>
    </submittedName>
</protein>
<organism evidence="1 2">
    <name type="scientific">Panaeolus cyanescens</name>
    <dbReference type="NCBI Taxonomy" id="181874"/>
    <lineage>
        <taxon>Eukaryota</taxon>
        <taxon>Fungi</taxon>
        <taxon>Dikarya</taxon>
        <taxon>Basidiomycota</taxon>
        <taxon>Agaricomycotina</taxon>
        <taxon>Agaricomycetes</taxon>
        <taxon>Agaricomycetidae</taxon>
        <taxon>Agaricales</taxon>
        <taxon>Agaricineae</taxon>
        <taxon>Galeropsidaceae</taxon>
        <taxon>Panaeolus</taxon>
    </lineage>
</organism>
<name>A0A409YKE3_9AGAR</name>
<comment type="caution">
    <text evidence="1">The sequence shown here is derived from an EMBL/GenBank/DDBJ whole genome shotgun (WGS) entry which is preliminary data.</text>
</comment>